<proteinExistence type="predicted"/>
<evidence type="ECO:0000259" key="8">
    <source>
        <dbReference type="PROSITE" id="PS50110"/>
    </source>
</evidence>
<evidence type="ECO:0000256" key="2">
    <source>
        <dbReference type="ARBA" id="ARBA00022840"/>
    </source>
</evidence>
<evidence type="ECO:0000313" key="9">
    <source>
        <dbReference type="EMBL" id="ADO73224.1"/>
    </source>
</evidence>
<keyword evidence="5" id="KW-0804">Transcription</keyword>
<keyword evidence="1" id="KW-0547">Nucleotide-binding</keyword>
<dbReference type="Gene3D" id="3.40.50.300">
    <property type="entry name" value="P-loop containing nucleotide triphosphate hydrolases"/>
    <property type="match status" value="1"/>
</dbReference>
<dbReference type="PANTHER" id="PTHR32071:SF117">
    <property type="entry name" value="PTS-DEPENDENT DIHYDROXYACETONE KINASE OPERON REGULATORY PROTEIN-RELATED"/>
    <property type="match status" value="1"/>
</dbReference>
<dbReference type="KEGG" id="sur:STAUR_5454"/>
<dbReference type="HOGENOM" id="CLU_000445_0_6_7"/>
<feature type="modified residue" description="4-aspartylphosphate" evidence="6">
    <location>
        <position position="62"/>
    </location>
</feature>
<evidence type="ECO:0000256" key="1">
    <source>
        <dbReference type="ARBA" id="ARBA00022741"/>
    </source>
</evidence>
<dbReference type="AlphaFoldDB" id="E3FPM9"/>
<dbReference type="InterPro" id="IPR025944">
    <property type="entry name" value="Sigma_54_int_dom_CS"/>
</dbReference>
<evidence type="ECO:0000259" key="7">
    <source>
        <dbReference type="PROSITE" id="PS50045"/>
    </source>
</evidence>
<keyword evidence="10" id="KW-1185">Reference proteome</keyword>
<dbReference type="CDD" id="cd00009">
    <property type="entry name" value="AAA"/>
    <property type="match status" value="1"/>
</dbReference>
<dbReference type="InterPro" id="IPR001789">
    <property type="entry name" value="Sig_transdc_resp-reg_receiver"/>
</dbReference>
<organism evidence="9 10">
    <name type="scientific">Stigmatella aurantiaca (strain DW4/3-1)</name>
    <dbReference type="NCBI Taxonomy" id="378806"/>
    <lineage>
        <taxon>Bacteria</taxon>
        <taxon>Pseudomonadati</taxon>
        <taxon>Myxococcota</taxon>
        <taxon>Myxococcia</taxon>
        <taxon>Myxococcales</taxon>
        <taxon>Cystobacterineae</taxon>
        <taxon>Archangiaceae</taxon>
        <taxon>Stigmatella</taxon>
    </lineage>
</organism>
<dbReference type="InterPro" id="IPR027417">
    <property type="entry name" value="P-loop_NTPase"/>
</dbReference>
<dbReference type="Gene3D" id="1.10.8.60">
    <property type="match status" value="1"/>
</dbReference>
<dbReference type="PRINTS" id="PR01590">
    <property type="entry name" value="HTHFIS"/>
</dbReference>
<reference evidence="9 10" key="1">
    <citation type="journal article" date="2011" name="Mol. Biol. Evol.">
        <title>Comparative genomic analysis of fruiting body formation in Myxococcales.</title>
        <authorList>
            <person name="Huntley S."/>
            <person name="Hamann N."/>
            <person name="Wegener-Feldbrugge S."/>
            <person name="Treuner-Lange A."/>
            <person name="Kube M."/>
            <person name="Reinhardt R."/>
            <person name="Klages S."/>
            <person name="Muller R."/>
            <person name="Ronning C.M."/>
            <person name="Nierman W.C."/>
            <person name="Sogaard-Andersen L."/>
        </authorList>
    </citation>
    <scope>NUCLEOTIDE SEQUENCE [LARGE SCALE GENOMIC DNA]</scope>
    <source>
        <strain evidence="9 10">DW4/3-1</strain>
    </source>
</reference>
<dbReference type="SMART" id="SM00382">
    <property type="entry name" value="AAA"/>
    <property type="match status" value="1"/>
</dbReference>
<evidence type="ECO:0000256" key="5">
    <source>
        <dbReference type="ARBA" id="ARBA00023163"/>
    </source>
</evidence>
<keyword evidence="2" id="KW-0067">ATP-binding</keyword>
<dbReference type="Gene3D" id="3.40.50.2300">
    <property type="match status" value="1"/>
</dbReference>
<protein>
    <submittedName>
        <fullName evidence="9">RNA polymerase sigma factor 54</fullName>
    </submittedName>
</protein>
<evidence type="ECO:0000256" key="3">
    <source>
        <dbReference type="ARBA" id="ARBA00023015"/>
    </source>
</evidence>
<dbReference type="GO" id="GO:0006355">
    <property type="term" value="P:regulation of DNA-templated transcription"/>
    <property type="evidence" value="ECO:0007669"/>
    <property type="project" value="InterPro"/>
</dbReference>
<dbReference type="Proteomes" id="UP000001351">
    <property type="component" value="Chromosome"/>
</dbReference>
<dbReference type="SUPFAM" id="SSF52172">
    <property type="entry name" value="CheY-like"/>
    <property type="match status" value="1"/>
</dbReference>
<keyword evidence="3" id="KW-0805">Transcription regulation</keyword>
<dbReference type="InterPro" id="IPR009057">
    <property type="entry name" value="Homeodomain-like_sf"/>
</dbReference>
<dbReference type="PROSITE" id="PS50045">
    <property type="entry name" value="SIGMA54_INTERACT_4"/>
    <property type="match status" value="1"/>
</dbReference>
<dbReference type="Pfam" id="PF00072">
    <property type="entry name" value="Response_reg"/>
    <property type="match status" value="1"/>
</dbReference>
<dbReference type="OrthoDB" id="9763792at2"/>
<dbReference type="PROSITE" id="PS50110">
    <property type="entry name" value="RESPONSE_REGULATORY"/>
    <property type="match status" value="1"/>
</dbReference>
<gene>
    <name evidence="9" type="ordered locus">STAUR_5454</name>
</gene>
<dbReference type="FunFam" id="3.40.50.300:FF:000006">
    <property type="entry name" value="DNA-binding transcriptional regulator NtrC"/>
    <property type="match status" value="1"/>
</dbReference>
<evidence type="ECO:0000256" key="6">
    <source>
        <dbReference type="PROSITE-ProRule" id="PRU00169"/>
    </source>
</evidence>
<accession>E3FPM9</accession>
<dbReference type="eggNOG" id="COG2204">
    <property type="taxonomic scope" value="Bacteria"/>
</dbReference>
<dbReference type="InterPro" id="IPR003593">
    <property type="entry name" value="AAA+_ATPase"/>
</dbReference>
<evidence type="ECO:0000313" key="10">
    <source>
        <dbReference type="Proteomes" id="UP000001351"/>
    </source>
</evidence>
<evidence type="ECO:0000256" key="4">
    <source>
        <dbReference type="ARBA" id="ARBA00023125"/>
    </source>
</evidence>
<dbReference type="Pfam" id="PF25601">
    <property type="entry name" value="AAA_lid_14"/>
    <property type="match status" value="1"/>
</dbReference>
<dbReference type="Pfam" id="PF00158">
    <property type="entry name" value="Sigma54_activat"/>
    <property type="match status" value="1"/>
</dbReference>
<keyword evidence="4" id="KW-0238">DNA-binding</keyword>
<dbReference type="PANTHER" id="PTHR32071">
    <property type="entry name" value="TRANSCRIPTIONAL REGULATORY PROTEIN"/>
    <property type="match status" value="1"/>
</dbReference>
<dbReference type="SUPFAM" id="SSF52540">
    <property type="entry name" value="P-loop containing nucleoside triphosphate hydrolases"/>
    <property type="match status" value="1"/>
</dbReference>
<dbReference type="SMART" id="SM00448">
    <property type="entry name" value="REC"/>
    <property type="match status" value="1"/>
</dbReference>
<feature type="domain" description="Response regulatory" evidence="8">
    <location>
        <begin position="13"/>
        <end position="127"/>
    </location>
</feature>
<dbReference type="GO" id="GO:0005524">
    <property type="term" value="F:ATP binding"/>
    <property type="evidence" value="ECO:0007669"/>
    <property type="project" value="UniProtKB-KW"/>
</dbReference>
<dbReference type="PROSITE" id="PS00688">
    <property type="entry name" value="SIGMA54_INTERACT_3"/>
    <property type="match status" value="1"/>
</dbReference>
<dbReference type="STRING" id="378806.STAUR_5454"/>
<keyword evidence="6" id="KW-0597">Phosphoprotein</keyword>
<dbReference type="SUPFAM" id="SSF46689">
    <property type="entry name" value="Homeodomain-like"/>
    <property type="match status" value="1"/>
</dbReference>
<dbReference type="InterPro" id="IPR002197">
    <property type="entry name" value="HTH_Fis"/>
</dbReference>
<dbReference type="Gene3D" id="1.10.10.60">
    <property type="entry name" value="Homeodomain-like"/>
    <property type="match status" value="1"/>
</dbReference>
<feature type="domain" description="Sigma-54 factor interaction" evidence="7">
    <location>
        <begin position="151"/>
        <end position="380"/>
    </location>
</feature>
<dbReference type="RefSeq" id="WP_013376808.1">
    <property type="nucleotide sequence ID" value="NC_014623.1"/>
</dbReference>
<sequence>MSRPPLSAATAGHVLVADDDLELCEIITLRLQAHGMRVSSVSTGPQALTAIERGDVDAMVLDLRLGDSDGLEVLAQARERALDLPVVVLTAHGTIETAVEAMSRGAYGFLTKPFQDHELVQKLRHALERSALRREVADLRRIVAGGPRERLSGSSAAITRVREDIARVAPSEASVLLLGESGTGKELAARLLHALSRRAEGPFVAINCGALPPELLESELFGHVEGAFTAATQAREGLFGAARGGTLFLDEVGETPARVQIKLLRVLQERRYTRLGSNTGEEVDVRVVAATNRDLREEVEERRFREDLYYRLCVVPIVMPPLRERAEDIPVLAQLFLERAATRNGLRVPRMDGKALQALQAYPWPGNVRELANIMEAAVLLSPTEELRGEHLMHFVQRSQSPAPSIGGNPAVPAPPVPPGADTPLPTLREARDAFERGYLIDVLRRSGGNVSAAARMAGRNRTDFYELLRRHGLSAGDFKDAPFGTGR</sequence>
<dbReference type="InterPro" id="IPR002078">
    <property type="entry name" value="Sigma_54_int"/>
</dbReference>
<dbReference type="GO" id="GO:0043565">
    <property type="term" value="F:sequence-specific DNA binding"/>
    <property type="evidence" value="ECO:0007669"/>
    <property type="project" value="InterPro"/>
</dbReference>
<dbReference type="Pfam" id="PF02954">
    <property type="entry name" value="HTH_8"/>
    <property type="match status" value="1"/>
</dbReference>
<dbReference type="InterPro" id="IPR058031">
    <property type="entry name" value="AAA_lid_NorR"/>
</dbReference>
<dbReference type="EMBL" id="CP002271">
    <property type="protein sequence ID" value="ADO73224.1"/>
    <property type="molecule type" value="Genomic_DNA"/>
</dbReference>
<dbReference type="InterPro" id="IPR011006">
    <property type="entry name" value="CheY-like_superfamily"/>
</dbReference>
<name>E3FPM9_STIAD</name>
<dbReference type="GO" id="GO:0000160">
    <property type="term" value="P:phosphorelay signal transduction system"/>
    <property type="evidence" value="ECO:0007669"/>
    <property type="project" value="InterPro"/>
</dbReference>